<protein>
    <submittedName>
        <fullName evidence="1">Uncharacterized protein</fullName>
    </submittedName>
</protein>
<dbReference type="GeneID" id="87807136"/>
<keyword evidence="2" id="KW-1185">Reference proteome</keyword>
<gene>
    <name evidence="1" type="ORF">LOC62_03G003895</name>
</gene>
<dbReference type="RefSeq" id="XP_062626408.1">
    <property type="nucleotide sequence ID" value="XM_062770424.1"/>
</dbReference>
<accession>A0AAF0Y9C6</accession>
<dbReference type="AlphaFoldDB" id="A0AAF0Y9C6"/>
<organism evidence="1 2">
    <name type="scientific">Vanrija pseudolonga</name>
    <dbReference type="NCBI Taxonomy" id="143232"/>
    <lineage>
        <taxon>Eukaryota</taxon>
        <taxon>Fungi</taxon>
        <taxon>Dikarya</taxon>
        <taxon>Basidiomycota</taxon>
        <taxon>Agaricomycotina</taxon>
        <taxon>Tremellomycetes</taxon>
        <taxon>Trichosporonales</taxon>
        <taxon>Trichosporonaceae</taxon>
        <taxon>Vanrija</taxon>
    </lineage>
</organism>
<dbReference type="EMBL" id="CP086716">
    <property type="protein sequence ID" value="WOO80376.1"/>
    <property type="molecule type" value="Genomic_DNA"/>
</dbReference>
<evidence type="ECO:0000313" key="2">
    <source>
        <dbReference type="Proteomes" id="UP000827549"/>
    </source>
</evidence>
<proteinExistence type="predicted"/>
<evidence type="ECO:0000313" key="1">
    <source>
        <dbReference type="EMBL" id="WOO80376.1"/>
    </source>
</evidence>
<reference evidence="1" key="1">
    <citation type="submission" date="2023-10" db="EMBL/GenBank/DDBJ databases">
        <authorList>
            <person name="Noh H."/>
        </authorList>
    </citation>
    <scope>NUCLEOTIDE SEQUENCE</scope>
    <source>
        <strain evidence="1">DUCC4014</strain>
    </source>
</reference>
<name>A0AAF0Y9C6_9TREE</name>
<sequence length="216" mass="23891">MSQRASFGWRQDYKYLGVVQVPASRRAVMTAPLEPGLHTVVRFLPPLASLPSTIIDAAPGTRTLVVVHEAATAPALERLVVPSSVTRVVLYFCSPPYEVGADARRAWAVAFFRDLLVHLWHTRASMQIAVVGLVNPQAKGAEDAFHYAIVRAVQTHFDEASYLRHVGAPARRDTSLLEVHDLVRLVEVITPGEYRRRLGDRLVTAVTAPSVPLRDR</sequence>
<dbReference type="Proteomes" id="UP000827549">
    <property type="component" value="Chromosome 3"/>
</dbReference>